<dbReference type="EMBL" id="CP133622">
    <property type="protein sequence ID" value="WMV56306.1"/>
    <property type="molecule type" value="Genomic_DNA"/>
</dbReference>
<reference evidence="1" key="1">
    <citation type="submission" date="2023-08" db="EMBL/GenBank/DDBJ databases">
        <title>A de novo genome assembly of Solanum verrucosum Schlechtendal, a Mexican diploid species geographically isolated from the other diploid A-genome species in potato relatives.</title>
        <authorList>
            <person name="Hosaka K."/>
        </authorList>
    </citation>
    <scope>NUCLEOTIDE SEQUENCE</scope>
    <source>
        <tissue evidence="1">Young leaves</tissue>
    </source>
</reference>
<name>A0AAF0V3W6_SOLVR</name>
<evidence type="ECO:0000313" key="2">
    <source>
        <dbReference type="Proteomes" id="UP001234989"/>
    </source>
</evidence>
<evidence type="ECO:0000313" key="1">
    <source>
        <dbReference type="EMBL" id="WMV56306.1"/>
    </source>
</evidence>
<organism evidence="1 2">
    <name type="scientific">Solanum verrucosum</name>
    <dbReference type="NCBI Taxonomy" id="315347"/>
    <lineage>
        <taxon>Eukaryota</taxon>
        <taxon>Viridiplantae</taxon>
        <taxon>Streptophyta</taxon>
        <taxon>Embryophyta</taxon>
        <taxon>Tracheophyta</taxon>
        <taxon>Spermatophyta</taxon>
        <taxon>Magnoliopsida</taxon>
        <taxon>eudicotyledons</taxon>
        <taxon>Gunneridae</taxon>
        <taxon>Pentapetalae</taxon>
        <taxon>asterids</taxon>
        <taxon>lamiids</taxon>
        <taxon>Solanales</taxon>
        <taxon>Solanaceae</taxon>
        <taxon>Solanoideae</taxon>
        <taxon>Solaneae</taxon>
        <taxon>Solanum</taxon>
    </lineage>
</organism>
<dbReference type="Proteomes" id="UP001234989">
    <property type="component" value="Chromosome 11"/>
</dbReference>
<feature type="non-terminal residue" evidence="1">
    <location>
        <position position="1"/>
    </location>
</feature>
<accession>A0AAF0V3W6</accession>
<protein>
    <submittedName>
        <fullName evidence="1">Uncharacterized protein</fullName>
    </submittedName>
</protein>
<sequence length="63" mass="6967">CFCGVGLLHVVPPSHFYLPKIDDAPNILTLSSLLLQLLQSSWQTSGTRLMMMISSNLITTCFL</sequence>
<proteinExistence type="predicted"/>
<gene>
    <name evidence="1" type="ORF">MTR67_049691</name>
</gene>
<dbReference type="AlphaFoldDB" id="A0AAF0V3W6"/>
<keyword evidence="2" id="KW-1185">Reference proteome</keyword>